<gene>
    <name evidence="2" type="primary">ga26142</name>
    <name evidence="2" type="ORF">PR202_ga26142</name>
</gene>
<evidence type="ECO:0000313" key="3">
    <source>
        <dbReference type="Proteomes" id="UP001054889"/>
    </source>
</evidence>
<feature type="domain" description="F-box" evidence="1">
    <location>
        <begin position="9"/>
        <end position="49"/>
    </location>
</feature>
<dbReference type="SUPFAM" id="SSF81383">
    <property type="entry name" value="F-box domain"/>
    <property type="match status" value="1"/>
</dbReference>
<dbReference type="Gene3D" id="1.20.1280.50">
    <property type="match status" value="1"/>
</dbReference>
<organism evidence="2 3">
    <name type="scientific">Eleusine coracana subsp. coracana</name>
    <dbReference type="NCBI Taxonomy" id="191504"/>
    <lineage>
        <taxon>Eukaryota</taxon>
        <taxon>Viridiplantae</taxon>
        <taxon>Streptophyta</taxon>
        <taxon>Embryophyta</taxon>
        <taxon>Tracheophyta</taxon>
        <taxon>Spermatophyta</taxon>
        <taxon>Magnoliopsida</taxon>
        <taxon>Liliopsida</taxon>
        <taxon>Poales</taxon>
        <taxon>Poaceae</taxon>
        <taxon>PACMAD clade</taxon>
        <taxon>Chloridoideae</taxon>
        <taxon>Cynodonteae</taxon>
        <taxon>Eleusininae</taxon>
        <taxon>Eleusine</taxon>
    </lineage>
</organism>
<accession>A0AAV5DD92</accession>
<evidence type="ECO:0000313" key="2">
    <source>
        <dbReference type="EMBL" id="GJN08242.1"/>
    </source>
</evidence>
<comment type="caution">
    <text evidence="2">The sequence shown here is derived from an EMBL/GenBank/DDBJ whole genome shotgun (WGS) entry which is preliminary data.</text>
</comment>
<evidence type="ECO:0000259" key="1">
    <source>
        <dbReference type="SMART" id="SM00256"/>
    </source>
</evidence>
<reference evidence="2" key="1">
    <citation type="journal article" date="2018" name="DNA Res.">
        <title>Multiple hybrid de novo genome assembly of finger millet, an orphan allotetraploid crop.</title>
        <authorList>
            <person name="Hatakeyama M."/>
            <person name="Aluri S."/>
            <person name="Balachadran M.T."/>
            <person name="Sivarajan S.R."/>
            <person name="Patrignani A."/>
            <person name="Gruter S."/>
            <person name="Poveda L."/>
            <person name="Shimizu-Inatsugi R."/>
            <person name="Baeten J."/>
            <person name="Francoijs K.J."/>
            <person name="Nataraja K.N."/>
            <person name="Reddy Y.A.N."/>
            <person name="Phadnis S."/>
            <person name="Ravikumar R.L."/>
            <person name="Schlapbach R."/>
            <person name="Sreeman S.M."/>
            <person name="Shimizu K.K."/>
        </authorList>
    </citation>
    <scope>NUCLEOTIDE SEQUENCE</scope>
</reference>
<dbReference type="InterPro" id="IPR036047">
    <property type="entry name" value="F-box-like_dom_sf"/>
</dbReference>
<dbReference type="Pfam" id="PF12937">
    <property type="entry name" value="F-box-like"/>
    <property type="match status" value="1"/>
</dbReference>
<dbReference type="InterPro" id="IPR001810">
    <property type="entry name" value="F-box_dom"/>
</dbReference>
<dbReference type="SMART" id="SM00256">
    <property type="entry name" value="FBOX"/>
    <property type="match status" value="1"/>
</dbReference>
<keyword evidence="3" id="KW-1185">Reference proteome</keyword>
<name>A0AAV5DD92_ELECO</name>
<dbReference type="AlphaFoldDB" id="A0AAV5DD92"/>
<protein>
    <recommendedName>
        <fullName evidence="1">F-box domain-containing protein</fullName>
    </recommendedName>
</protein>
<dbReference type="EMBL" id="BQKI01000015">
    <property type="protein sequence ID" value="GJN08242.1"/>
    <property type="molecule type" value="Genomic_DNA"/>
</dbReference>
<sequence>MEDDTETAVPDDALAGIFGRLPPHTLAACRCVCKAWRALIDARGLLLPHALPHALRGIFINYIDYPRPGLFFARPSASTRHGIINGNDLLGYLPASTSSDISVLDHCNGLLLYGGARELYVVNPATRQWERLPPLPADASEYLAYLVFDPAVSLHYEVFLIPRVPHKKSRRFRLKKKDKKSRRWYLKDDTAPATSFNRSWCFSTDNSASCAEVSTEMEHSEEQAKFSPSSLQVMEEAVLYPTRQASSSSSSWEGHFDDPYRLMEWPPPSCTVQVFSSVTKRWEQRSFVREGEAVGTVEDVRLDSFPWMYLGPRRRYAVYWRGALYVHCQAMHEYFCTFIIANYFCRLSMINPKYKVIATPIGIEEGKSGRSYLGKSENGVYFATFCDYYLLRVWILNESCDNTKWVLMHDIDLESSALWAALHLNNHRKIDGPWILDEDNNDSDDVNNVVPTPYFEWDSDDDNVLGYEDKDEYEHAYIYLLGFHPYKEVVFLMASYIGIAYHLNSSKVQYLGKLYPRDYDLSSVRGVHESFPYTPCLLGGLSGIRQ</sequence>
<reference evidence="2" key="2">
    <citation type="submission" date="2021-12" db="EMBL/GenBank/DDBJ databases">
        <title>Resequencing data analysis of finger millet.</title>
        <authorList>
            <person name="Hatakeyama M."/>
            <person name="Aluri S."/>
            <person name="Balachadran M.T."/>
            <person name="Sivarajan S.R."/>
            <person name="Poveda L."/>
            <person name="Shimizu-Inatsugi R."/>
            <person name="Schlapbach R."/>
            <person name="Sreeman S.M."/>
            <person name="Shimizu K.K."/>
        </authorList>
    </citation>
    <scope>NUCLEOTIDE SEQUENCE</scope>
</reference>
<dbReference type="PANTHER" id="PTHR34591:SF21">
    <property type="entry name" value="F-BOX DOMAIN CONTAINING PROTEIN, EXPRESSED"/>
    <property type="match status" value="1"/>
</dbReference>
<proteinExistence type="predicted"/>
<dbReference type="Proteomes" id="UP001054889">
    <property type="component" value="Unassembled WGS sequence"/>
</dbReference>
<dbReference type="PANTHER" id="PTHR34591">
    <property type="entry name" value="OS03G0653100 PROTEIN-RELATED"/>
    <property type="match status" value="1"/>
</dbReference>